<dbReference type="Proteomes" id="UP000008810">
    <property type="component" value="Chromosome 1"/>
</dbReference>
<proteinExistence type="predicted"/>
<dbReference type="EMBL" id="CM000880">
    <property type="protein sequence ID" value="KQK22633.1"/>
    <property type="molecule type" value="Genomic_DNA"/>
</dbReference>
<evidence type="ECO:0000313" key="1">
    <source>
        <dbReference type="EMBL" id="KQK22633.1"/>
    </source>
</evidence>
<reference evidence="1 2" key="1">
    <citation type="journal article" date="2010" name="Nature">
        <title>Genome sequencing and analysis of the model grass Brachypodium distachyon.</title>
        <authorList>
            <consortium name="International Brachypodium Initiative"/>
        </authorList>
    </citation>
    <scope>NUCLEOTIDE SEQUENCE [LARGE SCALE GENOMIC DNA]</scope>
    <source>
        <strain evidence="1 2">Bd21</strain>
    </source>
</reference>
<dbReference type="AlphaFoldDB" id="A0A0Q3LHN1"/>
<evidence type="ECO:0000313" key="2">
    <source>
        <dbReference type="EnsemblPlants" id="KQK22633"/>
    </source>
</evidence>
<reference evidence="1" key="2">
    <citation type="submission" date="2017-06" db="EMBL/GenBank/DDBJ databases">
        <title>WGS assembly of Brachypodium distachyon.</title>
        <authorList>
            <consortium name="The International Brachypodium Initiative"/>
            <person name="Lucas S."/>
            <person name="Harmon-Smith M."/>
            <person name="Lail K."/>
            <person name="Tice H."/>
            <person name="Grimwood J."/>
            <person name="Bruce D."/>
            <person name="Barry K."/>
            <person name="Shu S."/>
            <person name="Lindquist E."/>
            <person name="Wang M."/>
            <person name="Pitluck S."/>
            <person name="Vogel J.P."/>
            <person name="Garvin D.F."/>
            <person name="Mockler T.C."/>
            <person name="Schmutz J."/>
            <person name="Rokhsar D."/>
            <person name="Bevan M.W."/>
        </authorList>
    </citation>
    <scope>NUCLEOTIDE SEQUENCE</scope>
    <source>
        <strain evidence="1">Bd21</strain>
    </source>
</reference>
<dbReference type="InParanoid" id="A0A0Q3LHN1"/>
<accession>A0A0Q3LHN1</accession>
<name>A0A0Q3LHN1_BRADI</name>
<reference evidence="2" key="3">
    <citation type="submission" date="2018-08" db="UniProtKB">
        <authorList>
            <consortium name="EnsemblPlants"/>
        </authorList>
    </citation>
    <scope>IDENTIFICATION</scope>
    <source>
        <strain evidence="2">cv. Bd21</strain>
    </source>
</reference>
<keyword evidence="3" id="KW-1185">Reference proteome</keyword>
<organism evidence="1">
    <name type="scientific">Brachypodium distachyon</name>
    <name type="common">Purple false brome</name>
    <name type="synonym">Trachynia distachya</name>
    <dbReference type="NCBI Taxonomy" id="15368"/>
    <lineage>
        <taxon>Eukaryota</taxon>
        <taxon>Viridiplantae</taxon>
        <taxon>Streptophyta</taxon>
        <taxon>Embryophyta</taxon>
        <taxon>Tracheophyta</taxon>
        <taxon>Spermatophyta</taxon>
        <taxon>Magnoliopsida</taxon>
        <taxon>Liliopsida</taxon>
        <taxon>Poales</taxon>
        <taxon>Poaceae</taxon>
        <taxon>BOP clade</taxon>
        <taxon>Pooideae</taxon>
        <taxon>Stipodae</taxon>
        <taxon>Brachypodieae</taxon>
        <taxon>Brachypodium</taxon>
    </lineage>
</organism>
<dbReference type="EnsemblPlants" id="KQK22633">
    <property type="protein sequence ID" value="KQK22633"/>
    <property type="gene ID" value="BRADI_1g68502v3"/>
</dbReference>
<evidence type="ECO:0000313" key="3">
    <source>
        <dbReference type="Proteomes" id="UP000008810"/>
    </source>
</evidence>
<sequence length="51" mass="5431">MSRCIPYPPPGYVRNPVAVAVAVAEVETTDKKMNLALIGCSMSARSVGNCY</sequence>
<protein>
    <submittedName>
        <fullName evidence="1 2">Uncharacterized protein</fullName>
    </submittedName>
</protein>
<gene>
    <name evidence="1" type="ORF">BRADI_1g68502v3</name>
</gene>
<dbReference type="Gramene" id="KQK22633">
    <property type="protein sequence ID" value="KQK22633"/>
    <property type="gene ID" value="BRADI_1g68502v3"/>
</dbReference>